<dbReference type="GO" id="GO:0006351">
    <property type="term" value="P:DNA-templated transcription"/>
    <property type="evidence" value="ECO:0007669"/>
    <property type="project" value="InterPro"/>
</dbReference>
<dbReference type="EMBL" id="JANBVO010000048">
    <property type="protein sequence ID" value="KAJ9133735.1"/>
    <property type="molecule type" value="Genomic_DNA"/>
</dbReference>
<keyword evidence="5" id="KW-0862">Zinc</keyword>
<dbReference type="InterPro" id="IPR013087">
    <property type="entry name" value="Znf_C2H2_type"/>
</dbReference>
<dbReference type="GO" id="GO:0000785">
    <property type="term" value="C:chromatin"/>
    <property type="evidence" value="ECO:0007669"/>
    <property type="project" value="TreeGrafter"/>
</dbReference>
<dbReference type="SMART" id="SM00355">
    <property type="entry name" value="ZnF_C2H2"/>
    <property type="match status" value="2"/>
</dbReference>
<reference evidence="10" key="1">
    <citation type="submission" date="2022-07" db="EMBL/GenBank/DDBJ databases">
        <title>Fungi with potential for degradation of polypropylene.</title>
        <authorList>
            <person name="Gostincar C."/>
        </authorList>
    </citation>
    <scope>NUCLEOTIDE SEQUENCE</scope>
    <source>
        <strain evidence="10">EXF-13308</strain>
    </source>
</reference>
<dbReference type="GO" id="GO:0008270">
    <property type="term" value="F:zinc ion binding"/>
    <property type="evidence" value="ECO:0007669"/>
    <property type="project" value="UniProtKB-KW"/>
</dbReference>
<dbReference type="Proteomes" id="UP001174694">
    <property type="component" value="Unassembled WGS sequence"/>
</dbReference>
<name>A0AA38VHZ3_9PEZI</name>
<dbReference type="Pfam" id="PF04082">
    <property type="entry name" value="Fungal_trans"/>
    <property type="match status" value="1"/>
</dbReference>
<keyword evidence="2" id="KW-0479">Metal-binding</keyword>
<dbReference type="GO" id="GO:0000978">
    <property type="term" value="F:RNA polymerase II cis-regulatory region sequence-specific DNA binding"/>
    <property type="evidence" value="ECO:0007669"/>
    <property type="project" value="InterPro"/>
</dbReference>
<evidence type="ECO:0000256" key="2">
    <source>
        <dbReference type="ARBA" id="ARBA00022723"/>
    </source>
</evidence>
<evidence type="ECO:0000256" key="3">
    <source>
        <dbReference type="ARBA" id="ARBA00022737"/>
    </source>
</evidence>
<dbReference type="InterPro" id="IPR051059">
    <property type="entry name" value="VerF-like"/>
</dbReference>
<proteinExistence type="predicted"/>
<dbReference type="InterPro" id="IPR007219">
    <property type="entry name" value="XnlR_reg_dom"/>
</dbReference>
<sequence>MEPPRTPRGTAALRPFACAACSSRFTRLENLNRHTRSVHRESNQRPFPCPHCDVSFSRSDLRKRHVQKCHTAASSLKSPTATVLRPNPTGDTAEDEPDLFTSPDISWLFRLPQYIAAYFDKFHPTLPALHQPTFDMATAKEPLLQAITCLGGVCHSPTSDHRISTTLFEAGYKSLNKYTSENHSSFREVWVIQAYVLLEYFAIYSCRDDLFPKALDIHRKLVDAAREYQMLQDGATLNGTGSDSTSGHSDDALGGFLTGFLPIQEPGTEEKRWRDFVEQESQKRIMYTLYYLDSQLANCCNMRPLLSALEIKYELPCPDDCWSAPTANAWAILVQAQKSSFNMNEEDDSDGNPDPRPAHGDLYESLMHLIRPDRSAGQPLGLLWYSPFASLVLIVQIQMMIRDLTLTSVFFYSNLRSGADSSDNRHYLSMISEENRVPIFQALSNLADLIPKVRRPGYLSGSATVGFDEGGQTEGAHKALWHSVWIAWHYAAMTLTHHDALLTTGIVEHGLPTALSRTAYWELGKPRAKYQRDIYADRDVIRIVDNLEQVIELMNAPPIVSTTQTTELSKQCQEDPFITMLGFKACMMGWRVVRLMVLSADRAFRTGALPTKPSIYTSSAQIVLERLAEAMGHRGSPTTEVADSALLGTHCQAVAGNYERRYLNWTTGAFSLRDTWPIGAWMVAVFREMGNEMS</sequence>
<dbReference type="SUPFAM" id="SSF57667">
    <property type="entry name" value="beta-beta-alpha zinc fingers"/>
    <property type="match status" value="1"/>
</dbReference>
<dbReference type="Gene3D" id="3.30.160.60">
    <property type="entry name" value="Classic Zinc Finger"/>
    <property type="match status" value="2"/>
</dbReference>
<feature type="region of interest" description="Disordered" evidence="8">
    <location>
        <begin position="77"/>
        <end position="96"/>
    </location>
</feature>
<dbReference type="GO" id="GO:0005634">
    <property type="term" value="C:nucleus"/>
    <property type="evidence" value="ECO:0007669"/>
    <property type="project" value="UniProtKB-SubCell"/>
</dbReference>
<dbReference type="PANTHER" id="PTHR40626">
    <property type="entry name" value="MIP31509P"/>
    <property type="match status" value="1"/>
</dbReference>
<evidence type="ECO:0000313" key="11">
    <source>
        <dbReference type="Proteomes" id="UP001174694"/>
    </source>
</evidence>
<feature type="domain" description="C2H2-type" evidence="9">
    <location>
        <begin position="16"/>
        <end position="44"/>
    </location>
</feature>
<protein>
    <submittedName>
        <fullName evidence="10">Early growth response protein 1 (Egr-1)</fullName>
    </submittedName>
</protein>
<evidence type="ECO:0000256" key="6">
    <source>
        <dbReference type="ARBA" id="ARBA00023242"/>
    </source>
</evidence>
<organism evidence="10 11">
    <name type="scientific">Pleurostoma richardsiae</name>
    <dbReference type="NCBI Taxonomy" id="41990"/>
    <lineage>
        <taxon>Eukaryota</taxon>
        <taxon>Fungi</taxon>
        <taxon>Dikarya</taxon>
        <taxon>Ascomycota</taxon>
        <taxon>Pezizomycotina</taxon>
        <taxon>Sordariomycetes</taxon>
        <taxon>Sordariomycetidae</taxon>
        <taxon>Calosphaeriales</taxon>
        <taxon>Pleurostomataceae</taxon>
        <taxon>Pleurostoma</taxon>
    </lineage>
</organism>
<comment type="caution">
    <text evidence="10">The sequence shown here is derived from an EMBL/GenBank/DDBJ whole genome shotgun (WGS) entry which is preliminary data.</text>
</comment>
<keyword evidence="11" id="KW-1185">Reference proteome</keyword>
<keyword evidence="4 7" id="KW-0863">Zinc-finger</keyword>
<feature type="domain" description="C2H2-type" evidence="9">
    <location>
        <begin position="47"/>
        <end position="75"/>
    </location>
</feature>
<dbReference type="GO" id="GO:0000981">
    <property type="term" value="F:DNA-binding transcription factor activity, RNA polymerase II-specific"/>
    <property type="evidence" value="ECO:0007669"/>
    <property type="project" value="InterPro"/>
</dbReference>
<evidence type="ECO:0000256" key="5">
    <source>
        <dbReference type="ARBA" id="ARBA00022833"/>
    </source>
</evidence>
<dbReference type="InterPro" id="IPR036236">
    <property type="entry name" value="Znf_C2H2_sf"/>
</dbReference>
<evidence type="ECO:0000256" key="7">
    <source>
        <dbReference type="PROSITE-ProRule" id="PRU00042"/>
    </source>
</evidence>
<evidence type="ECO:0000256" key="4">
    <source>
        <dbReference type="ARBA" id="ARBA00022771"/>
    </source>
</evidence>
<evidence type="ECO:0000313" key="10">
    <source>
        <dbReference type="EMBL" id="KAJ9133735.1"/>
    </source>
</evidence>
<keyword evidence="6" id="KW-0539">Nucleus</keyword>
<comment type="subcellular location">
    <subcellularLocation>
        <location evidence="1">Nucleus</location>
    </subcellularLocation>
</comment>
<evidence type="ECO:0000256" key="8">
    <source>
        <dbReference type="SAM" id="MobiDB-lite"/>
    </source>
</evidence>
<dbReference type="PANTHER" id="PTHR40626:SF11">
    <property type="entry name" value="ZINC FINGER PROTEIN YPR022C"/>
    <property type="match status" value="1"/>
</dbReference>
<dbReference type="CDD" id="cd12148">
    <property type="entry name" value="fungal_TF_MHR"/>
    <property type="match status" value="1"/>
</dbReference>
<gene>
    <name evidence="10" type="ORF">NKR23_g10597</name>
</gene>
<dbReference type="PROSITE" id="PS00028">
    <property type="entry name" value="ZINC_FINGER_C2H2_1"/>
    <property type="match status" value="2"/>
</dbReference>
<accession>A0AA38VHZ3</accession>
<dbReference type="PROSITE" id="PS50157">
    <property type="entry name" value="ZINC_FINGER_C2H2_2"/>
    <property type="match status" value="2"/>
</dbReference>
<dbReference type="Pfam" id="PF00096">
    <property type="entry name" value="zf-C2H2"/>
    <property type="match status" value="1"/>
</dbReference>
<evidence type="ECO:0000259" key="9">
    <source>
        <dbReference type="PROSITE" id="PS50157"/>
    </source>
</evidence>
<dbReference type="AlphaFoldDB" id="A0AA38VHZ3"/>
<evidence type="ECO:0000256" key="1">
    <source>
        <dbReference type="ARBA" id="ARBA00004123"/>
    </source>
</evidence>
<keyword evidence="3" id="KW-0677">Repeat</keyword>